<evidence type="ECO:0000256" key="1">
    <source>
        <dbReference type="SAM" id="MobiDB-lite"/>
    </source>
</evidence>
<feature type="compositionally biased region" description="Low complexity" evidence="1">
    <location>
        <begin position="13"/>
        <end position="27"/>
    </location>
</feature>
<sequence length="1083" mass="124093">MSTRPGAAPVGTSSRQQQQPAASSAIAKPQYDDDDDEEYEEYEEVEEIIEEEIEEDEEEEEVAAAGGVNGGGAARSPQPRHPHHHESRQEGEVYEVEGSDEEYEEYYEDEEEEVEEVDQQEDLMNFMTFPIGSIKGHHIMFVAAYQHFIYVGTNQGVVALLDETGAESKRFQHHMDPISDISCDEKENFFASADKAGVVSAQNIWEESEYFRKEFDHPIQAVAIHPRYGLMDDRPIVCGGSDKVLLITKTIFLGNRKTTTLQERQGKIHAIRWCKDVIAWANDRGITLYSYSSKNVFANFARPENCPKADLYRCNMFWESPNSLVVGWADWVPIISVKECTVEERVRKNELTKHHKAELENGFRTGNGDCPYRICGLAPFGDDKFLVLAAIVEVEGLMNELEIRIVSRSRFADEFRGSMHMKHRHPMQFGLSHWKSSVFLESVYYVVSVDSVLKATPCDDDDHVEHLLRNQRYQEAYDYAKTIVLKRRTMDEIGRNLLDHLVDVGQFEKAAAQFAEILGTGDDTASTWEKWVQLYDQKHETEILVYYLPHYEGNSSYNRRLVDGPKLKSQYYELVLNRCLESDLALFKEAVRRFDGLFTYETVANAVESRYAKMRKDRTQGKSVNEAELRILGETYGLLLEQQDKNNEALSVLMEIKGSADLFDFIRKKALFTKACSILPDLFEKSEELTLKLLLDHLKADDTNELDPLNPEAVLKRLETAHRAYLWKYIKTVQHADKGVYHQICRRHAQLIALMFADHEPAGLLGFLKDMFNYLTKMKEIHSLCKQRGYLEEMVPHGAYGEAGMGKQEEGLRIIVEDMKNVQKTIDFIKDFNTDEEQIELFKKLVDFVQQMDDKLQGQRGHKFFDHLVQEGDTWEAIAKKYGVKEIEVRSLNNATSAATSTLPRPHVRVPMNMLAALLTAVSDPSVSEQTAIDPIYLIKYLPPNQHIPNIGESLSRIARSKAAHKALMETLMRVLNGDIGELQRRLHRNRSRAIRIDPQARFCYYCNEMCIGTNVVSFHCTHTFHPKCVVDYLAEDGTIRADSGNIEDPDEFVADPNLYLKQKQKGYPLHCRVCMHMDDDSI</sequence>
<feature type="compositionally biased region" description="Acidic residues" evidence="1">
    <location>
        <begin position="92"/>
        <end position="111"/>
    </location>
</feature>
<feature type="domain" description="Vps41 beta-propeller" evidence="3">
    <location>
        <begin position="143"/>
        <end position="448"/>
    </location>
</feature>
<dbReference type="GO" id="GO:0030897">
    <property type="term" value="C:HOPS complex"/>
    <property type="evidence" value="ECO:0007669"/>
    <property type="project" value="TreeGrafter"/>
</dbReference>
<name>A0A0S4J1Z0_BODSA</name>
<organism evidence="4 5">
    <name type="scientific">Bodo saltans</name>
    <name type="common">Flagellated protozoan</name>
    <dbReference type="NCBI Taxonomy" id="75058"/>
    <lineage>
        <taxon>Eukaryota</taxon>
        <taxon>Discoba</taxon>
        <taxon>Euglenozoa</taxon>
        <taxon>Kinetoplastea</taxon>
        <taxon>Metakinetoplastina</taxon>
        <taxon>Eubodonida</taxon>
        <taxon>Bodonidae</taxon>
        <taxon>Bodo</taxon>
    </lineage>
</organism>
<dbReference type="PANTHER" id="PTHR12616">
    <property type="entry name" value="VACUOLAR PROTEIN SORTING VPS41"/>
    <property type="match status" value="1"/>
</dbReference>
<gene>
    <name evidence="4" type="ORF">BSAL_70910</name>
</gene>
<dbReference type="VEuPathDB" id="TriTrypDB:BSAL_70910"/>
<dbReference type="GO" id="GO:0009267">
    <property type="term" value="P:cellular response to starvation"/>
    <property type="evidence" value="ECO:0007669"/>
    <property type="project" value="TreeGrafter"/>
</dbReference>
<evidence type="ECO:0000259" key="2">
    <source>
        <dbReference type="Pfam" id="PF01476"/>
    </source>
</evidence>
<dbReference type="Pfam" id="PF01476">
    <property type="entry name" value="LysM"/>
    <property type="match status" value="1"/>
</dbReference>
<dbReference type="CDD" id="cd00118">
    <property type="entry name" value="LysM"/>
    <property type="match status" value="1"/>
</dbReference>
<evidence type="ECO:0000259" key="3">
    <source>
        <dbReference type="Pfam" id="PF23411"/>
    </source>
</evidence>
<dbReference type="GO" id="GO:0006623">
    <property type="term" value="P:protein targeting to vacuole"/>
    <property type="evidence" value="ECO:0007669"/>
    <property type="project" value="InterPro"/>
</dbReference>
<dbReference type="InterPro" id="IPR018392">
    <property type="entry name" value="LysM"/>
</dbReference>
<dbReference type="SUPFAM" id="SSF50978">
    <property type="entry name" value="WD40 repeat-like"/>
    <property type="match status" value="1"/>
</dbReference>
<dbReference type="InterPro" id="IPR045111">
    <property type="entry name" value="Vps41/Vps8"/>
</dbReference>
<feature type="region of interest" description="Disordered" evidence="1">
    <location>
        <begin position="1"/>
        <end position="111"/>
    </location>
</feature>
<dbReference type="PANTHER" id="PTHR12616:SF1">
    <property type="entry name" value="VACUOLAR PROTEIN SORTING-ASSOCIATED PROTEIN 41 HOMOLOG"/>
    <property type="match status" value="1"/>
</dbReference>
<dbReference type="AlphaFoldDB" id="A0A0S4J1Z0"/>
<keyword evidence="5" id="KW-1185">Reference proteome</keyword>
<protein>
    <submittedName>
        <fullName evidence="4">Vacuolar assembly protein, putative</fullName>
    </submittedName>
</protein>
<accession>A0A0S4J1Z0</accession>
<dbReference type="OrthoDB" id="244107at2759"/>
<dbReference type="OMA" id="LSLCNCY"/>
<evidence type="ECO:0000313" key="4">
    <source>
        <dbReference type="EMBL" id="CUG05350.1"/>
    </source>
</evidence>
<dbReference type="GO" id="GO:0034058">
    <property type="term" value="P:endosomal vesicle fusion"/>
    <property type="evidence" value="ECO:0007669"/>
    <property type="project" value="TreeGrafter"/>
</dbReference>
<dbReference type="GO" id="GO:0005770">
    <property type="term" value="C:late endosome"/>
    <property type="evidence" value="ECO:0007669"/>
    <property type="project" value="TreeGrafter"/>
</dbReference>
<dbReference type="Proteomes" id="UP000051952">
    <property type="component" value="Unassembled WGS sequence"/>
</dbReference>
<dbReference type="InterPro" id="IPR015943">
    <property type="entry name" value="WD40/YVTN_repeat-like_dom_sf"/>
</dbReference>
<dbReference type="EMBL" id="CYKH01000535">
    <property type="protein sequence ID" value="CUG05350.1"/>
    <property type="molecule type" value="Genomic_DNA"/>
</dbReference>
<dbReference type="GO" id="GO:0016236">
    <property type="term" value="P:macroautophagy"/>
    <property type="evidence" value="ECO:0007669"/>
    <property type="project" value="TreeGrafter"/>
</dbReference>
<dbReference type="Pfam" id="PF23556">
    <property type="entry name" value="TPR_Vps41"/>
    <property type="match status" value="1"/>
</dbReference>
<proteinExistence type="predicted"/>
<reference evidence="5" key="1">
    <citation type="submission" date="2015-09" db="EMBL/GenBank/DDBJ databases">
        <authorList>
            <consortium name="Pathogen Informatics"/>
        </authorList>
    </citation>
    <scope>NUCLEOTIDE SEQUENCE [LARGE SCALE GENOMIC DNA]</scope>
    <source>
        <strain evidence="5">Lake Konstanz</strain>
    </source>
</reference>
<feature type="domain" description="LysM" evidence="2">
    <location>
        <begin position="867"/>
        <end position="897"/>
    </location>
</feature>
<dbReference type="InterPro" id="IPR036322">
    <property type="entry name" value="WD40_repeat_dom_sf"/>
</dbReference>
<dbReference type="InterPro" id="IPR057780">
    <property type="entry name" value="Beta-prop_Vps41"/>
</dbReference>
<feature type="compositionally biased region" description="Acidic residues" evidence="1">
    <location>
        <begin position="32"/>
        <end position="62"/>
    </location>
</feature>
<evidence type="ECO:0000313" key="5">
    <source>
        <dbReference type="Proteomes" id="UP000051952"/>
    </source>
</evidence>
<dbReference type="Gene3D" id="2.130.10.10">
    <property type="entry name" value="YVTN repeat-like/Quinoprotein amine dehydrogenase"/>
    <property type="match status" value="1"/>
</dbReference>
<dbReference type="Pfam" id="PF23411">
    <property type="entry name" value="Beta-prop_Vps41"/>
    <property type="match status" value="1"/>
</dbReference>